<organism evidence="1 2">
    <name type="scientific">Streptomyces durocortorensis</name>
    <dbReference type="NCBI Taxonomy" id="2811104"/>
    <lineage>
        <taxon>Bacteria</taxon>
        <taxon>Bacillati</taxon>
        <taxon>Actinomycetota</taxon>
        <taxon>Actinomycetes</taxon>
        <taxon>Kitasatosporales</taxon>
        <taxon>Streptomycetaceae</taxon>
        <taxon>Streptomyces</taxon>
    </lineage>
</organism>
<keyword evidence="2" id="KW-1185">Reference proteome</keyword>
<comment type="caution">
    <text evidence="1">The sequence shown here is derived from an EMBL/GenBank/DDBJ whole genome shotgun (WGS) entry which is preliminary data.</text>
</comment>
<dbReference type="RefSeq" id="WP_205083954.1">
    <property type="nucleotide sequence ID" value="NZ_JAFEUF010000084.1"/>
</dbReference>
<dbReference type="Proteomes" id="UP000712045">
    <property type="component" value="Unassembled WGS sequence"/>
</dbReference>
<evidence type="ECO:0000313" key="2">
    <source>
        <dbReference type="Proteomes" id="UP000712045"/>
    </source>
</evidence>
<sequence length="84" mass="9058">MRLPVDPQAGIARLAWVACPACDAPRHCATCADRRTCGAHWRYLISSNGPVLHLQCPGCTHTWSLDARPGRTPVELRPGRTAGG</sequence>
<name>A0ABS2HY59_9ACTN</name>
<proteinExistence type="predicted"/>
<dbReference type="EMBL" id="JAFEUF010000084">
    <property type="protein sequence ID" value="MBM7055667.1"/>
    <property type="molecule type" value="Genomic_DNA"/>
</dbReference>
<evidence type="ECO:0000313" key="1">
    <source>
        <dbReference type="EMBL" id="MBM7055667.1"/>
    </source>
</evidence>
<reference evidence="1 2" key="1">
    <citation type="submission" date="2021-02" db="EMBL/GenBank/DDBJ databases">
        <title>Genome Streptomyces sp. RHZ10.</title>
        <authorList>
            <person name="Besaury L."/>
        </authorList>
    </citation>
    <scope>NUCLEOTIDE SEQUENCE [LARGE SCALE GENOMIC DNA]</scope>
    <source>
        <strain evidence="1 2">RHZ10</strain>
    </source>
</reference>
<gene>
    <name evidence="1" type="ORF">JS521_17775</name>
</gene>
<protein>
    <submittedName>
        <fullName evidence="1">Uncharacterized protein</fullName>
    </submittedName>
</protein>
<accession>A0ABS2HY59</accession>